<evidence type="ECO:0000313" key="3">
    <source>
        <dbReference type="Proteomes" id="UP001457282"/>
    </source>
</evidence>
<gene>
    <name evidence="2" type="ORF">M0R45_032518</name>
</gene>
<reference evidence="2 3" key="1">
    <citation type="journal article" date="2023" name="G3 (Bethesda)">
        <title>A chromosome-length genome assembly and annotation of blackberry (Rubus argutus, cv. 'Hillquist').</title>
        <authorList>
            <person name="Bruna T."/>
            <person name="Aryal R."/>
            <person name="Dudchenko O."/>
            <person name="Sargent D.J."/>
            <person name="Mead D."/>
            <person name="Buti M."/>
            <person name="Cavallini A."/>
            <person name="Hytonen T."/>
            <person name="Andres J."/>
            <person name="Pham M."/>
            <person name="Weisz D."/>
            <person name="Mascagni F."/>
            <person name="Usai G."/>
            <person name="Natali L."/>
            <person name="Bassil N."/>
            <person name="Fernandez G.E."/>
            <person name="Lomsadze A."/>
            <person name="Armour M."/>
            <person name="Olukolu B."/>
            <person name="Poorten T."/>
            <person name="Britton C."/>
            <person name="Davik J."/>
            <person name="Ashrafi H."/>
            <person name="Aiden E.L."/>
            <person name="Borodovsky M."/>
            <person name="Worthington M."/>
        </authorList>
    </citation>
    <scope>NUCLEOTIDE SEQUENCE [LARGE SCALE GENOMIC DNA]</scope>
    <source>
        <strain evidence="2">PI 553951</strain>
    </source>
</reference>
<comment type="caution">
    <text evidence="2">The sequence shown here is derived from an EMBL/GenBank/DDBJ whole genome shotgun (WGS) entry which is preliminary data.</text>
</comment>
<accession>A0AAW1WK16</accession>
<proteinExistence type="predicted"/>
<dbReference type="Proteomes" id="UP001457282">
    <property type="component" value="Unassembled WGS sequence"/>
</dbReference>
<keyword evidence="3" id="KW-1185">Reference proteome</keyword>
<name>A0AAW1WK16_RUBAR</name>
<evidence type="ECO:0000256" key="1">
    <source>
        <dbReference type="SAM" id="MobiDB-lite"/>
    </source>
</evidence>
<dbReference type="AlphaFoldDB" id="A0AAW1WK16"/>
<feature type="compositionally biased region" description="Basic and acidic residues" evidence="1">
    <location>
        <begin position="25"/>
        <end position="34"/>
    </location>
</feature>
<protein>
    <submittedName>
        <fullName evidence="2">Uncharacterized protein</fullName>
    </submittedName>
</protein>
<organism evidence="2 3">
    <name type="scientific">Rubus argutus</name>
    <name type="common">Southern blackberry</name>
    <dbReference type="NCBI Taxonomy" id="59490"/>
    <lineage>
        <taxon>Eukaryota</taxon>
        <taxon>Viridiplantae</taxon>
        <taxon>Streptophyta</taxon>
        <taxon>Embryophyta</taxon>
        <taxon>Tracheophyta</taxon>
        <taxon>Spermatophyta</taxon>
        <taxon>Magnoliopsida</taxon>
        <taxon>eudicotyledons</taxon>
        <taxon>Gunneridae</taxon>
        <taxon>Pentapetalae</taxon>
        <taxon>rosids</taxon>
        <taxon>fabids</taxon>
        <taxon>Rosales</taxon>
        <taxon>Rosaceae</taxon>
        <taxon>Rosoideae</taxon>
        <taxon>Rosoideae incertae sedis</taxon>
        <taxon>Rubus</taxon>
    </lineage>
</organism>
<dbReference type="EMBL" id="JBEDUW010000006">
    <property type="protein sequence ID" value="KAK9924131.1"/>
    <property type="molecule type" value="Genomic_DNA"/>
</dbReference>
<evidence type="ECO:0000313" key="2">
    <source>
        <dbReference type="EMBL" id="KAK9924131.1"/>
    </source>
</evidence>
<sequence>MADESHDCNEIANVPAGSSACKRKRAEETPMAEETRHLIRESRSNLMAEDCTAIANVPGSSSDPDFSMAEETHHLRDLITGVGRDVVTGNTIEGPRYALLNSTDG</sequence>
<feature type="region of interest" description="Disordered" evidence="1">
    <location>
        <begin position="1"/>
        <end position="34"/>
    </location>
</feature>